<proteinExistence type="inferred from homology"/>
<dbReference type="AlphaFoldDB" id="S8DBJ9"/>
<organism evidence="6 7">
    <name type="scientific">Genlisea aurea</name>
    <dbReference type="NCBI Taxonomy" id="192259"/>
    <lineage>
        <taxon>Eukaryota</taxon>
        <taxon>Viridiplantae</taxon>
        <taxon>Streptophyta</taxon>
        <taxon>Embryophyta</taxon>
        <taxon>Tracheophyta</taxon>
        <taxon>Spermatophyta</taxon>
        <taxon>Magnoliopsida</taxon>
        <taxon>eudicotyledons</taxon>
        <taxon>Gunneridae</taxon>
        <taxon>Pentapetalae</taxon>
        <taxon>asterids</taxon>
        <taxon>lamiids</taxon>
        <taxon>Lamiales</taxon>
        <taxon>Lentibulariaceae</taxon>
        <taxon>Genlisea</taxon>
    </lineage>
</organism>
<dbReference type="Gene3D" id="3.50.30.30">
    <property type="match status" value="1"/>
</dbReference>
<keyword evidence="2" id="KW-0732">Signal</keyword>
<name>S8DBJ9_9LAMI</name>
<feature type="domain" description="Peptidase S8/S53" evidence="5">
    <location>
        <begin position="20"/>
        <end position="156"/>
    </location>
</feature>
<evidence type="ECO:0000256" key="3">
    <source>
        <dbReference type="PROSITE-ProRule" id="PRU01240"/>
    </source>
</evidence>
<dbReference type="SUPFAM" id="SSF52743">
    <property type="entry name" value="Subtilisin-like"/>
    <property type="match status" value="1"/>
</dbReference>
<dbReference type="Proteomes" id="UP000015453">
    <property type="component" value="Unassembled WGS sequence"/>
</dbReference>
<reference evidence="6 7" key="1">
    <citation type="journal article" date="2013" name="BMC Genomics">
        <title>The miniature genome of a carnivorous plant Genlisea aurea contains a low number of genes and short non-coding sequences.</title>
        <authorList>
            <person name="Leushkin E.V."/>
            <person name="Sutormin R.A."/>
            <person name="Nabieva E.R."/>
            <person name="Penin A.A."/>
            <person name="Kondrashov A.S."/>
            <person name="Logacheva M.D."/>
        </authorList>
    </citation>
    <scope>NUCLEOTIDE SEQUENCE [LARGE SCALE GENOMIC DNA]</scope>
</reference>
<comment type="caution">
    <text evidence="6">The sequence shown here is derived from an EMBL/GenBank/DDBJ whole genome shotgun (WGS) entry which is preliminary data.</text>
</comment>
<dbReference type="InterPro" id="IPR036852">
    <property type="entry name" value="Peptidase_S8/S53_dom_sf"/>
</dbReference>
<dbReference type="GO" id="GO:0004252">
    <property type="term" value="F:serine-type endopeptidase activity"/>
    <property type="evidence" value="ECO:0007669"/>
    <property type="project" value="InterPro"/>
</dbReference>
<dbReference type="InterPro" id="IPR000209">
    <property type="entry name" value="Peptidase_S8/S53_dom"/>
</dbReference>
<dbReference type="Gene3D" id="3.40.50.200">
    <property type="entry name" value="Peptidase S8/S53 domain"/>
    <property type="match status" value="1"/>
</dbReference>
<sequence>CNRKVIGARFYPDPLVSSSDATPRDELGHGTHVSSTAAGKPVSGASFYGLANGTARGGSPNARIAMYKVCFSGRGCPGSSILKGFDDAIADGVDVLSLSLGSGPGAPRFDVDPISIGAYHAAENGILVVCSAGNYGPSAETVVNAAPWILTVAATTIDRDLEADILLGESRIVKGGGINFSGLETSPIYPLIDGTSASTS</sequence>
<dbReference type="PROSITE" id="PS00137">
    <property type="entry name" value="SUBTILASE_HIS"/>
    <property type="match status" value="1"/>
</dbReference>
<keyword evidence="7" id="KW-1185">Reference proteome</keyword>
<protein>
    <recommendedName>
        <fullName evidence="5">Peptidase S8/S53 domain-containing protein</fullName>
    </recommendedName>
</protein>
<dbReference type="PANTHER" id="PTHR10795">
    <property type="entry name" value="PROPROTEIN CONVERTASE SUBTILISIN/KEXIN"/>
    <property type="match status" value="1"/>
</dbReference>
<evidence type="ECO:0000313" key="6">
    <source>
        <dbReference type="EMBL" id="EPS60118.1"/>
    </source>
</evidence>
<accession>S8DBJ9</accession>
<dbReference type="GO" id="GO:0006508">
    <property type="term" value="P:proteolysis"/>
    <property type="evidence" value="ECO:0007669"/>
    <property type="project" value="InterPro"/>
</dbReference>
<comment type="caution">
    <text evidence="3">Lacks conserved residue(s) required for the propagation of feature annotation.</text>
</comment>
<dbReference type="PROSITE" id="PS51892">
    <property type="entry name" value="SUBTILASE"/>
    <property type="match status" value="1"/>
</dbReference>
<evidence type="ECO:0000256" key="4">
    <source>
        <dbReference type="SAM" id="MobiDB-lite"/>
    </source>
</evidence>
<dbReference type="InterPro" id="IPR045051">
    <property type="entry name" value="SBT"/>
</dbReference>
<dbReference type="InterPro" id="IPR022398">
    <property type="entry name" value="Peptidase_S8_His-AS"/>
</dbReference>
<dbReference type="OrthoDB" id="891290at2759"/>
<evidence type="ECO:0000256" key="1">
    <source>
        <dbReference type="ARBA" id="ARBA00011073"/>
    </source>
</evidence>
<feature type="region of interest" description="Disordered" evidence="4">
    <location>
        <begin position="17"/>
        <end position="38"/>
    </location>
</feature>
<dbReference type="Pfam" id="PF00082">
    <property type="entry name" value="Peptidase_S8"/>
    <property type="match status" value="1"/>
</dbReference>
<feature type="non-terminal residue" evidence="6">
    <location>
        <position position="200"/>
    </location>
</feature>
<evidence type="ECO:0000313" key="7">
    <source>
        <dbReference type="Proteomes" id="UP000015453"/>
    </source>
</evidence>
<dbReference type="EMBL" id="AUSU01007805">
    <property type="protein sequence ID" value="EPS60118.1"/>
    <property type="molecule type" value="Genomic_DNA"/>
</dbReference>
<evidence type="ECO:0000259" key="5">
    <source>
        <dbReference type="Pfam" id="PF00082"/>
    </source>
</evidence>
<feature type="non-terminal residue" evidence="6">
    <location>
        <position position="1"/>
    </location>
</feature>
<evidence type="ECO:0000256" key="2">
    <source>
        <dbReference type="ARBA" id="ARBA00022729"/>
    </source>
</evidence>
<comment type="similarity">
    <text evidence="1 3">Belongs to the peptidase S8 family.</text>
</comment>
<gene>
    <name evidence="6" type="ORF">M569_14685</name>
</gene>